<feature type="domain" description="Zn(2)-C6 fungal-type" evidence="7">
    <location>
        <begin position="241"/>
        <end position="271"/>
    </location>
</feature>
<reference evidence="8 9" key="1">
    <citation type="submission" date="2019-08" db="EMBL/GenBank/DDBJ databases">
        <title>The genome sequence of a newly discovered highly antifungal drug resistant Aspergillus species, Aspergillus tanneri NIH 1004.</title>
        <authorList>
            <person name="Mounaud S."/>
            <person name="Singh I."/>
            <person name="Joardar V."/>
            <person name="Pakala S."/>
            <person name="Pakala S."/>
            <person name="Venepally P."/>
            <person name="Chung J.K."/>
            <person name="Losada L."/>
            <person name="Nierman W.C."/>
        </authorList>
    </citation>
    <scope>NUCLEOTIDE SEQUENCE [LARGE SCALE GENOMIC DNA]</scope>
    <source>
        <strain evidence="8 9">NIH1004</strain>
    </source>
</reference>
<dbReference type="RefSeq" id="XP_033431800.1">
    <property type="nucleotide sequence ID" value="XM_033566043.1"/>
</dbReference>
<protein>
    <recommendedName>
        <fullName evidence="7">Zn(2)-C6 fungal-type domain-containing protein</fullName>
    </recommendedName>
</protein>
<dbReference type="Gene3D" id="4.10.240.10">
    <property type="entry name" value="Zn(2)-C6 fungal-type DNA-binding domain"/>
    <property type="match status" value="1"/>
</dbReference>
<name>A0A5M9N5U2_9EURO</name>
<feature type="compositionally biased region" description="Low complexity" evidence="6">
    <location>
        <begin position="303"/>
        <end position="315"/>
    </location>
</feature>
<feature type="region of interest" description="Disordered" evidence="6">
    <location>
        <begin position="303"/>
        <end position="342"/>
    </location>
</feature>
<evidence type="ECO:0000259" key="7">
    <source>
        <dbReference type="PROSITE" id="PS50048"/>
    </source>
</evidence>
<dbReference type="PRINTS" id="PR00755">
    <property type="entry name" value="AFLATOXINBRP"/>
</dbReference>
<dbReference type="GO" id="GO:0009893">
    <property type="term" value="P:positive regulation of metabolic process"/>
    <property type="evidence" value="ECO:0007669"/>
    <property type="project" value="UniProtKB-ARBA"/>
</dbReference>
<dbReference type="GO" id="GO:0008270">
    <property type="term" value="F:zinc ion binding"/>
    <property type="evidence" value="ECO:0007669"/>
    <property type="project" value="InterPro"/>
</dbReference>
<evidence type="ECO:0000256" key="6">
    <source>
        <dbReference type="SAM" id="MobiDB-lite"/>
    </source>
</evidence>
<dbReference type="GO" id="GO:0003677">
    <property type="term" value="F:DNA binding"/>
    <property type="evidence" value="ECO:0007669"/>
    <property type="project" value="UniProtKB-KW"/>
</dbReference>
<dbReference type="InterPro" id="IPR050675">
    <property type="entry name" value="OAF3"/>
</dbReference>
<dbReference type="InterPro" id="IPR036864">
    <property type="entry name" value="Zn2-C6_fun-type_DNA-bd_sf"/>
</dbReference>
<evidence type="ECO:0000256" key="1">
    <source>
        <dbReference type="ARBA" id="ARBA00022833"/>
    </source>
</evidence>
<dbReference type="GO" id="GO:0000981">
    <property type="term" value="F:DNA-binding transcription factor activity, RNA polymerase II-specific"/>
    <property type="evidence" value="ECO:0007669"/>
    <property type="project" value="InterPro"/>
</dbReference>
<dbReference type="PANTHER" id="PTHR31069:SF31">
    <property type="entry name" value="MONODICTYPHENONE CLUSTER TRANSCRIPTION FACTOR-RELATED"/>
    <property type="match status" value="1"/>
</dbReference>
<dbReference type="PANTHER" id="PTHR31069">
    <property type="entry name" value="OLEATE-ACTIVATED TRANSCRIPTION FACTOR 1-RELATED"/>
    <property type="match status" value="1"/>
</dbReference>
<dbReference type="InterPro" id="IPR001138">
    <property type="entry name" value="Zn2Cys6_DnaBD"/>
</dbReference>
<keyword evidence="2" id="KW-0805">Transcription regulation</keyword>
<dbReference type="AlphaFoldDB" id="A0A5M9N5U2"/>
<dbReference type="SUPFAM" id="SSF57701">
    <property type="entry name" value="Zn2/Cys6 DNA-binding domain"/>
    <property type="match status" value="1"/>
</dbReference>
<dbReference type="VEuPathDB" id="FungiDB:EYZ11_007878"/>
<keyword evidence="4" id="KW-0804">Transcription</keyword>
<dbReference type="OrthoDB" id="2740448at2759"/>
<dbReference type="SMART" id="SM00066">
    <property type="entry name" value="GAL4"/>
    <property type="match status" value="1"/>
</dbReference>
<comment type="caution">
    <text evidence="8">The sequence shown here is derived from an EMBL/GenBank/DDBJ whole genome shotgun (WGS) entry which is preliminary data.</text>
</comment>
<accession>A0A5M9N5U2</accession>
<dbReference type="CDD" id="cd00067">
    <property type="entry name" value="GAL4"/>
    <property type="match status" value="1"/>
</dbReference>
<sequence>MREAQEAQKATVQVLLEWNESGVWAQDVDGNMALHYLAGTLNVDEEKVSFVRGIEGGEFVWQKVRLEMMGGLNEKDGERHCLSYVDEQSRCRRAPCGLKSKRRLCIKTVIIGLRVNFRELPLQWPVRPSSIFIRDGESPPAKSYRSNNRIRSSTLRLSSYAFGCNALQARLRGSPPKPGIQTGTVIGVDILHLPCFNFHEYFCAADAAAIGSSGPRSVVPNPLTMTSLCTAAKRPPKLRAACNECHAAKVRCSGEKSGCQRCSSLGLICIFSISRIGKVPGKRSKANRAAAAAAALAASSSSSTLTSNSSTSLTLPLNRVPSSEALRASQPAQRPQEDELAASRPPHLAIAPASAQDPSSIITPAQDYSSSIQYYTGDCPNEASNPSLPLPDVLPTPSHAPYACPANVDFGLPDLSHLSWTTELDQLSSCGLPTPGLEIPAIAKGPLPSDRRLGQIYEWEMDDGSSSSVDPSRTSTASLCHPVTPPDFNVLEESAAYPVHHVESVSCSTYLYLLHDIEQTTTIGHTLDSVLAANQRYLSTLLQMTEIPGFEHAYDAHLLFTVALSKVISLFSAGYRDFLARMEGHALMGGVDRLIRFGVFEIDFVEQKAICRSILLRELKRARLCLVRLVDVLSRQNETCGAGRHEGLCEEMGQRLDLLAGSLEGSEL</sequence>
<evidence type="ECO:0000313" key="9">
    <source>
        <dbReference type="Proteomes" id="UP000324241"/>
    </source>
</evidence>
<proteinExistence type="predicted"/>
<keyword evidence="5" id="KW-0539">Nucleus</keyword>
<dbReference type="GeneID" id="54324045"/>
<evidence type="ECO:0000256" key="5">
    <source>
        <dbReference type="ARBA" id="ARBA00023242"/>
    </source>
</evidence>
<keyword evidence="1" id="KW-0862">Zinc</keyword>
<evidence type="ECO:0000313" key="8">
    <source>
        <dbReference type="EMBL" id="KAA8652439.1"/>
    </source>
</evidence>
<dbReference type="PROSITE" id="PS50048">
    <property type="entry name" value="ZN2_CY6_FUNGAL_2"/>
    <property type="match status" value="1"/>
</dbReference>
<dbReference type="Proteomes" id="UP000324241">
    <property type="component" value="Unassembled WGS sequence"/>
</dbReference>
<evidence type="ECO:0000256" key="2">
    <source>
        <dbReference type="ARBA" id="ARBA00023015"/>
    </source>
</evidence>
<evidence type="ECO:0000256" key="4">
    <source>
        <dbReference type="ARBA" id="ARBA00023163"/>
    </source>
</evidence>
<organism evidence="8 9">
    <name type="scientific">Aspergillus tanneri</name>
    <dbReference type="NCBI Taxonomy" id="1220188"/>
    <lineage>
        <taxon>Eukaryota</taxon>
        <taxon>Fungi</taxon>
        <taxon>Dikarya</taxon>
        <taxon>Ascomycota</taxon>
        <taxon>Pezizomycotina</taxon>
        <taxon>Eurotiomycetes</taxon>
        <taxon>Eurotiomycetidae</taxon>
        <taxon>Eurotiales</taxon>
        <taxon>Aspergillaceae</taxon>
        <taxon>Aspergillus</taxon>
        <taxon>Aspergillus subgen. Circumdati</taxon>
    </lineage>
</organism>
<dbReference type="EMBL" id="QUQM01000002">
    <property type="protein sequence ID" value="KAA8652439.1"/>
    <property type="molecule type" value="Genomic_DNA"/>
</dbReference>
<dbReference type="PROSITE" id="PS00463">
    <property type="entry name" value="ZN2_CY6_FUNGAL_1"/>
    <property type="match status" value="1"/>
</dbReference>
<dbReference type="Pfam" id="PF00172">
    <property type="entry name" value="Zn_clus"/>
    <property type="match status" value="1"/>
</dbReference>
<gene>
    <name evidence="8" type="ORF">ATNIH1004_001343</name>
</gene>
<keyword evidence="3" id="KW-0238">DNA-binding</keyword>
<evidence type="ECO:0000256" key="3">
    <source>
        <dbReference type="ARBA" id="ARBA00023125"/>
    </source>
</evidence>